<keyword evidence="4" id="KW-0326">Glycosidase</keyword>
<dbReference type="GO" id="GO:0090599">
    <property type="term" value="F:alpha-glucosidase activity"/>
    <property type="evidence" value="ECO:0007669"/>
    <property type="project" value="TreeGrafter"/>
</dbReference>
<keyword evidence="8" id="KW-1185">Reference proteome</keyword>
<feature type="chain" id="PRO_5035855318" evidence="5">
    <location>
        <begin position="24"/>
        <end position="336"/>
    </location>
</feature>
<evidence type="ECO:0000313" key="7">
    <source>
        <dbReference type="EnsemblMetazoa" id="CJA03236a.1"/>
    </source>
</evidence>
<keyword evidence="2" id="KW-0378">Hydrolase</keyword>
<evidence type="ECO:0000259" key="6">
    <source>
        <dbReference type="Pfam" id="PF13802"/>
    </source>
</evidence>
<evidence type="ECO:0000313" key="8">
    <source>
        <dbReference type="Proteomes" id="UP000005237"/>
    </source>
</evidence>
<protein>
    <submittedName>
        <fullName evidence="7">DUF5110 domain-containing protein</fullName>
    </submittedName>
</protein>
<evidence type="ECO:0000256" key="2">
    <source>
        <dbReference type="ARBA" id="ARBA00022801"/>
    </source>
</evidence>
<dbReference type="Proteomes" id="UP000005237">
    <property type="component" value="Unassembled WGS sequence"/>
</dbReference>
<organism evidence="7 8">
    <name type="scientific">Caenorhabditis japonica</name>
    <dbReference type="NCBI Taxonomy" id="281687"/>
    <lineage>
        <taxon>Eukaryota</taxon>
        <taxon>Metazoa</taxon>
        <taxon>Ecdysozoa</taxon>
        <taxon>Nematoda</taxon>
        <taxon>Chromadorea</taxon>
        <taxon>Rhabditida</taxon>
        <taxon>Rhabditina</taxon>
        <taxon>Rhabditomorpha</taxon>
        <taxon>Rhabditoidea</taxon>
        <taxon>Rhabditidae</taxon>
        <taxon>Peloderinae</taxon>
        <taxon>Caenorhabditis</taxon>
    </lineage>
</organism>
<dbReference type="InterPro" id="IPR011013">
    <property type="entry name" value="Gal_mutarotase_sf_dom"/>
</dbReference>
<dbReference type="GO" id="GO:0005975">
    <property type="term" value="P:carbohydrate metabolic process"/>
    <property type="evidence" value="ECO:0007669"/>
    <property type="project" value="InterPro"/>
</dbReference>
<dbReference type="Pfam" id="PF13802">
    <property type="entry name" value="Gal_mutarotas_2"/>
    <property type="match status" value="1"/>
</dbReference>
<reference evidence="7" key="2">
    <citation type="submission" date="2022-06" db="UniProtKB">
        <authorList>
            <consortium name="EnsemblMetazoa"/>
        </authorList>
    </citation>
    <scope>IDENTIFICATION</scope>
    <source>
        <strain evidence="7">DF5081</strain>
    </source>
</reference>
<dbReference type="PANTHER" id="PTHR22762">
    <property type="entry name" value="ALPHA-GLUCOSIDASE"/>
    <property type="match status" value="1"/>
</dbReference>
<dbReference type="InterPro" id="IPR025887">
    <property type="entry name" value="Glyco_hydro_31_N_dom"/>
</dbReference>
<name>A0A8R1DI45_CAEJA</name>
<proteinExistence type="predicted"/>
<evidence type="ECO:0000256" key="1">
    <source>
        <dbReference type="ARBA" id="ARBA00022729"/>
    </source>
</evidence>
<dbReference type="SUPFAM" id="SSF74650">
    <property type="entry name" value="Galactose mutarotase-like"/>
    <property type="match status" value="1"/>
</dbReference>
<dbReference type="GO" id="GO:0030246">
    <property type="term" value="F:carbohydrate binding"/>
    <property type="evidence" value="ECO:0007669"/>
    <property type="project" value="InterPro"/>
</dbReference>
<keyword evidence="1 5" id="KW-0732">Signal</keyword>
<keyword evidence="3" id="KW-0325">Glycoprotein</keyword>
<evidence type="ECO:0000256" key="5">
    <source>
        <dbReference type="SAM" id="SignalP"/>
    </source>
</evidence>
<dbReference type="AlphaFoldDB" id="A0A8R1DI45"/>
<sequence>MAAGTNWLASLLLLFATPLAVEMVKRDEFKTCDQSAFCKQHRAIKEPTGYELLANSISHNGAVWTARLQNSQNTLKLNLVGLVDSTVRVQIDEPETAIRKRYVPNPALVAIPEELKFSKVVNGAQEAKILSGDKKVKVVVTYKPFLISIFNEFGELIAQVNRDGKLKVEEFRTKEEGKEYPDGFWEERFRSFTDNKPHGSSSVGVDVSFVSFKTAYGLPEHADSFALRNTVGNTDPYRLYNLDVFEYELNNPMALYVSIPYILAHRANRSVGALWFNAAETWIDTQSSVTSKGLFGKVYDKVTGGGDNVPHFDAHFISEAGLVDIFFFVGPTVKGK</sequence>
<dbReference type="PANTHER" id="PTHR22762:SF54">
    <property type="entry name" value="BCDNA.GH04962"/>
    <property type="match status" value="1"/>
</dbReference>
<reference evidence="8" key="1">
    <citation type="submission" date="2010-08" db="EMBL/GenBank/DDBJ databases">
        <authorList>
            <consortium name="Caenorhabditis japonica Sequencing Consortium"/>
            <person name="Wilson R.K."/>
        </authorList>
    </citation>
    <scope>NUCLEOTIDE SEQUENCE [LARGE SCALE GENOMIC DNA]</scope>
    <source>
        <strain evidence="8">DF5081</strain>
    </source>
</reference>
<dbReference type="Gene3D" id="2.60.40.1760">
    <property type="entry name" value="glycosyl hydrolase (family 31)"/>
    <property type="match status" value="1"/>
</dbReference>
<evidence type="ECO:0000256" key="3">
    <source>
        <dbReference type="ARBA" id="ARBA00023180"/>
    </source>
</evidence>
<dbReference type="CDD" id="cd14752">
    <property type="entry name" value="GH31_N"/>
    <property type="match status" value="1"/>
</dbReference>
<dbReference type="EnsemblMetazoa" id="CJA03236a.1">
    <property type="protein sequence ID" value="CJA03236a.1"/>
    <property type="gene ID" value="WBGene00122440"/>
</dbReference>
<feature type="domain" description="Glycoside hydrolase family 31 N-terminal" evidence="6">
    <location>
        <begin position="79"/>
        <end position="284"/>
    </location>
</feature>
<evidence type="ECO:0000256" key="4">
    <source>
        <dbReference type="ARBA" id="ARBA00023295"/>
    </source>
</evidence>
<accession>A0A8R1DI45</accession>
<feature type="signal peptide" evidence="5">
    <location>
        <begin position="1"/>
        <end position="23"/>
    </location>
</feature>
<dbReference type="GO" id="GO:0006491">
    <property type="term" value="P:N-glycan processing"/>
    <property type="evidence" value="ECO:0007669"/>
    <property type="project" value="TreeGrafter"/>
</dbReference>